<keyword evidence="8" id="KW-1185">Reference proteome</keyword>
<dbReference type="InterPro" id="IPR051734">
    <property type="entry name" value="VapB_TA_antitoxins"/>
</dbReference>
<dbReference type="GO" id="GO:0003677">
    <property type="term" value="F:DNA binding"/>
    <property type="evidence" value="ECO:0007669"/>
    <property type="project" value="UniProtKB-UniRule"/>
</dbReference>
<dbReference type="SUPFAM" id="SSF89447">
    <property type="entry name" value="AbrB/MazE/MraZ-like"/>
    <property type="match status" value="1"/>
</dbReference>
<evidence type="ECO:0000259" key="4">
    <source>
        <dbReference type="PROSITE" id="PS51740"/>
    </source>
</evidence>
<reference evidence="5 8" key="2">
    <citation type="submission" date="2020-12" db="EMBL/GenBank/DDBJ databases">
        <title>FDA dAtabase for Regulatory Grade micrObial Sequences (FDA-ARGOS): Supporting development and validation of Infectious Disease Dx tests.</title>
        <authorList>
            <person name="Sproer C."/>
            <person name="Gronow S."/>
            <person name="Severitt S."/>
            <person name="Schroder I."/>
            <person name="Tallon L."/>
            <person name="Sadzewicz L."/>
            <person name="Zhao X."/>
            <person name="Boylan J."/>
            <person name="Ott S."/>
            <person name="Bowen H."/>
            <person name="Vavikolanu K."/>
            <person name="Mehta A."/>
            <person name="Aluvathingal J."/>
            <person name="Nadendla S."/>
            <person name="Lowell S."/>
            <person name="Myers T."/>
            <person name="Yan Y."/>
            <person name="Sichtig H."/>
        </authorList>
    </citation>
    <scope>NUCLEOTIDE SEQUENCE [LARGE SCALE GENOMIC DNA]</scope>
    <source>
        <strain evidence="5 8">FDAARGOS_890</strain>
    </source>
</reference>
<dbReference type="PANTHER" id="PTHR37550">
    <property type="entry name" value="ANTITOXIN VAPB1"/>
    <property type="match status" value="1"/>
</dbReference>
<evidence type="ECO:0000313" key="8">
    <source>
        <dbReference type="Proteomes" id="UP000595064"/>
    </source>
</evidence>
<dbReference type="EMBL" id="FNPE01000027">
    <property type="protein sequence ID" value="SDZ48122.1"/>
    <property type="molecule type" value="Genomic_DNA"/>
</dbReference>
<dbReference type="KEGG" id="dla:I6G47_01630"/>
<dbReference type="InterPro" id="IPR047976">
    <property type="entry name" value="Anti_VapB2-like"/>
</dbReference>
<gene>
    <name evidence="5" type="ORF">I6G47_01630</name>
    <name evidence="6" type="ORF">SAMN05421547_12766</name>
</gene>
<proteinExistence type="inferred from homology"/>
<dbReference type="PROSITE" id="PS51740">
    <property type="entry name" value="SPOVT_ABRB"/>
    <property type="match status" value="1"/>
</dbReference>
<dbReference type="PANTHER" id="PTHR37550:SF3">
    <property type="entry name" value="ANTITOXIN VAPB1"/>
    <property type="match status" value="1"/>
</dbReference>
<evidence type="ECO:0000313" key="6">
    <source>
        <dbReference type="EMBL" id="SDZ48122.1"/>
    </source>
</evidence>
<keyword evidence="2 5" id="KW-0238">DNA-binding</keyword>
<dbReference type="Gene3D" id="2.10.260.10">
    <property type="match status" value="1"/>
</dbReference>
<evidence type="ECO:0000256" key="1">
    <source>
        <dbReference type="ARBA" id="ARBA00007924"/>
    </source>
</evidence>
<dbReference type="NCBIfam" id="NF040493">
    <property type="entry name" value="TA_anti_VapB"/>
    <property type="match status" value="1"/>
</dbReference>
<evidence type="ECO:0000313" key="5">
    <source>
        <dbReference type="EMBL" id="QPS81809.1"/>
    </source>
</evidence>
<feature type="domain" description="SpoVT-AbrB" evidence="4">
    <location>
        <begin position="5"/>
        <end position="47"/>
    </location>
</feature>
<dbReference type="InterPro" id="IPR037914">
    <property type="entry name" value="SpoVT-AbrB_sf"/>
</dbReference>
<sequence length="88" mass="10078">MTQTAKLFTTGRSQAVRLPYEFRFEEKEVYIRRDPVTGDVILSRRPDSWQEFFALDATTDVPADFMDTADRAQPESGRDPFADEGSAR</sequence>
<organism evidence="6 7">
    <name type="scientific">Delftia lacustris</name>
    <dbReference type="NCBI Taxonomy" id="558537"/>
    <lineage>
        <taxon>Bacteria</taxon>
        <taxon>Pseudomonadati</taxon>
        <taxon>Pseudomonadota</taxon>
        <taxon>Betaproteobacteria</taxon>
        <taxon>Burkholderiales</taxon>
        <taxon>Comamonadaceae</taxon>
        <taxon>Delftia</taxon>
    </lineage>
</organism>
<dbReference type="GeneID" id="94691550"/>
<dbReference type="Proteomes" id="UP000595064">
    <property type="component" value="Chromosome"/>
</dbReference>
<accession>A0A1H3TCZ2</accession>
<dbReference type="InterPro" id="IPR007159">
    <property type="entry name" value="SpoVT-AbrB_dom"/>
</dbReference>
<reference evidence="6 7" key="1">
    <citation type="submission" date="2016-10" db="EMBL/GenBank/DDBJ databases">
        <authorList>
            <person name="de Groot N.N."/>
        </authorList>
    </citation>
    <scope>NUCLEOTIDE SEQUENCE [LARGE SCALE GENOMIC DNA]</scope>
    <source>
        <strain evidence="6 7">LMG 24775</strain>
    </source>
</reference>
<evidence type="ECO:0000256" key="2">
    <source>
        <dbReference type="PROSITE-ProRule" id="PRU01076"/>
    </source>
</evidence>
<evidence type="ECO:0000256" key="3">
    <source>
        <dbReference type="SAM" id="MobiDB-lite"/>
    </source>
</evidence>
<comment type="similarity">
    <text evidence="1">Belongs to the VapB family.</text>
</comment>
<protein>
    <submittedName>
        <fullName evidence="5">AbrB/MazE/SpoVT family DNA-binding domain-containing protein</fullName>
    </submittedName>
    <submittedName>
        <fullName evidence="6">Antitoxin VapB</fullName>
    </submittedName>
</protein>
<dbReference type="EMBL" id="CP065748">
    <property type="protein sequence ID" value="QPS81809.1"/>
    <property type="molecule type" value="Genomic_DNA"/>
</dbReference>
<dbReference type="AlphaFoldDB" id="A0A1H3TCZ2"/>
<feature type="region of interest" description="Disordered" evidence="3">
    <location>
        <begin position="68"/>
        <end position="88"/>
    </location>
</feature>
<name>A0A1H3TCZ2_9BURK</name>
<dbReference type="RefSeq" id="WP_016453264.1">
    <property type="nucleotide sequence ID" value="NZ_CP065748.1"/>
</dbReference>
<dbReference type="Proteomes" id="UP000183417">
    <property type="component" value="Unassembled WGS sequence"/>
</dbReference>
<evidence type="ECO:0000313" key="7">
    <source>
        <dbReference type="Proteomes" id="UP000183417"/>
    </source>
</evidence>